<dbReference type="GO" id="GO:0030170">
    <property type="term" value="F:pyridoxal phosphate binding"/>
    <property type="evidence" value="ECO:0007669"/>
    <property type="project" value="InterPro"/>
</dbReference>
<dbReference type="InterPro" id="IPR005861">
    <property type="entry name" value="HisP_aminotrans"/>
</dbReference>
<dbReference type="PANTHER" id="PTHR43643:SF3">
    <property type="entry name" value="HISTIDINOL-PHOSPHATE AMINOTRANSFERASE"/>
    <property type="match status" value="1"/>
</dbReference>
<dbReference type="InterPro" id="IPR015422">
    <property type="entry name" value="PyrdxlP-dep_Trfase_small"/>
</dbReference>
<dbReference type="Pfam" id="PF00155">
    <property type="entry name" value="Aminotran_1_2"/>
    <property type="match status" value="1"/>
</dbReference>
<protein>
    <submittedName>
        <fullName evidence="6">Unannotated protein</fullName>
    </submittedName>
</protein>
<dbReference type="GO" id="GO:0000105">
    <property type="term" value="P:L-histidine biosynthetic process"/>
    <property type="evidence" value="ECO:0007669"/>
    <property type="project" value="InterPro"/>
</dbReference>
<dbReference type="Gene3D" id="3.40.640.10">
    <property type="entry name" value="Type I PLP-dependent aspartate aminotransferase-like (Major domain)"/>
    <property type="match status" value="1"/>
</dbReference>
<proteinExistence type="inferred from homology"/>
<dbReference type="InterPro" id="IPR050106">
    <property type="entry name" value="HistidinolP_aminotransfase"/>
</dbReference>
<name>A0A6J7JUB1_9ZZZZ</name>
<dbReference type="InterPro" id="IPR004839">
    <property type="entry name" value="Aminotransferase_I/II_large"/>
</dbReference>
<dbReference type="SUPFAM" id="SSF53383">
    <property type="entry name" value="PLP-dependent transferases"/>
    <property type="match status" value="1"/>
</dbReference>
<dbReference type="NCBIfam" id="TIGR01141">
    <property type="entry name" value="hisC"/>
    <property type="match status" value="1"/>
</dbReference>
<keyword evidence="2" id="KW-0032">Aminotransferase</keyword>
<sequence length="369" mass="39216">MPLKITDRAAKIPHYPAAGGYSLPDGVALLASNECPDPPLPEVVAAAAAALGATNRYPDPSYRPLREALAEQTGVDASLIAVGNGSCEVLLALGEALLDPDSELVYAWPAFSVYPHLEAASGATAVRVPLDGDHRHDLDALAAAITDRTRLVIVCNPNNPTSTAVGLDEIRAFLAKVPEDVVVLLDEAYIEFAEQYRPEDSIPLLMEHPHLMLLRTFSKLYGLAGLRVGYGLCSSPELVAAVERVRQPFVVNVAAAAAATEALRHPGATQARIAQARESRAVLAQGLRRLGIEPAASEANFSWFDLPAGEDASDDERGALETRVIGRLRDAGVLVRSGGALGRPGALRVTYGTPEENERFLRELTVALA</sequence>
<keyword evidence="3" id="KW-0808">Transferase</keyword>
<evidence type="ECO:0000313" key="6">
    <source>
        <dbReference type="EMBL" id="CAB4946647.1"/>
    </source>
</evidence>
<gene>
    <name evidence="6" type="ORF">UFOPK3564_03262</name>
</gene>
<dbReference type="CDD" id="cd00609">
    <property type="entry name" value="AAT_like"/>
    <property type="match status" value="1"/>
</dbReference>
<comment type="cofactor">
    <cofactor evidence="1">
        <name>pyridoxal 5'-phosphate</name>
        <dbReference type="ChEBI" id="CHEBI:597326"/>
    </cofactor>
</comment>
<dbReference type="HAMAP" id="MF_01023">
    <property type="entry name" value="HisC_aminotrans_2"/>
    <property type="match status" value="1"/>
</dbReference>
<evidence type="ECO:0000256" key="2">
    <source>
        <dbReference type="ARBA" id="ARBA00022576"/>
    </source>
</evidence>
<evidence type="ECO:0000256" key="4">
    <source>
        <dbReference type="ARBA" id="ARBA00022898"/>
    </source>
</evidence>
<accession>A0A6J7JUB1</accession>
<organism evidence="6">
    <name type="scientific">freshwater metagenome</name>
    <dbReference type="NCBI Taxonomy" id="449393"/>
    <lineage>
        <taxon>unclassified sequences</taxon>
        <taxon>metagenomes</taxon>
        <taxon>ecological metagenomes</taxon>
    </lineage>
</organism>
<reference evidence="6" key="1">
    <citation type="submission" date="2020-05" db="EMBL/GenBank/DDBJ databases">
        <authorList>
            <person name="Chiriac C."/>
            <person name="Salcher M."/>
            <person name="Ghai R."/>
            <person name="Kavagutti S V."/>
        </authorList>
    </citation>
    <scope>NUCLEOTIDE SEQUENCE</scope>
</reference>
<feature type="domain" description="Aminotransferase class I/classII large" evidence="5">
    <location>
        <begin position="28"/>
        <end position="363"/>
    </location>
</feature>
<evidence type="ECO:0000256" key="1">
    <source>
        <dbReference type="ARBA" id="ARBA00001933"/>
    </source>
</evidence>
<dbReference type="AlphaFoldDB" id="A0A6J7JUB1"/>
<dbReference type="InterPro" id="IPR015421">
    <property type="entry name" value="PyrdxlP-dep_Trfase_major"/>
</dbReference>
<dbReference type="PANTHER" id="PTHR43643">
    <property type="entry name" value="HISTIDINOL-PHOSPHATE AMINOTRANSFERASE 2"/>
    <property type="match status" value="1"/>
</dbReference>
<dbReference type="EMBL" id="CAFBMK010000296">
    <property type="protein sequence ID" value="CAB4946647.1"/>
    <property type="molecule type" value="Genomic_DNA"/>
</dbReference>
<evidence type="ECO:0000256" key="3">
    <source>
        <dbReference type="ARBA" id="ARBA00022679"/>
    </source>
</evidence>
<evidence type="ECO:0000259" key="5">
    <source>
        <dbReference type="Pfam" id="PF00155"/>
    </source>
</evidence>
<dbReference type="Gene3D" id="3.90.1150.10">
    <property type="entry name" value="Aspartate Aminotransferase, domain 1"/>
    <property type="match status" value="1"/>
</dbReference>
<keyword evidence="4" id="KW-0663">Pyridoxal phosphate</keyword>
<dbReference type="GO" id="GO:0004400">
    <property type="term" value="F:histidinol-phosphate transaminase activity"/>
    <property type="evidence" value="ECO:0007669"/>
    <property type="project" value="InterPro"/>
</dbReference>
<dbReference type="InterPro" id="IPR015424">
    <property type="entry name" value="PyrdxlP-dep_Trfase"/>
</dbReference>